<evidence type="ECO:0000256" key="4">
    <source>
        <dbReference type="PIRSR" id="PIRSR606225-1"/>
    </source>
</evidence>
<dbReference type="EC" id="5.4.99.-" evidence="6"/>
<dbReference type="CDD" id="cd00165">
    <property type="entry name" value="S4"/>
    <property type="match status" value="1"/>
</dbReference>
<dbReference type="SMART" id="SM00363">
    <property type="entry name" value="S4"/>
    <property type="match status" value="1"/>
</dbReference>
<dbReference type="InterPro" id="IPR020103">
    <property type="entry name" value="PsdUridine_synth_cat_dom_sf"/>
</dbReference>
<dbReference type="Proteomes" id="UP000809273">
    <property type="component" value="Unassembled WGS sequence"/>
</dbReference>
<feature type="active site" evidence="4">
    <location>
        <position position="150"/>
    </location>
</feature>
<dbReference type="PANTHER" id="PTHR21600">
    <property type="entry name" value="MITOCHONDRIAL RNA PSEUDOURIDINE SYNTHASE"/>
    <property type="match status" value="1"/>
</dbReference>
<dbReference type="InterPro" id="IPR006225">
    <property type="entry name" value="PsdUridine_synth_RluC/D"/>
</dbReference>
<dbReference type="GO" id="GO:0000455">
    <property type="term" value="P:enzyme-directed rRNA pseudouridine synthesis"/>
    <property type="evidence" value="ECO:0007669"/>
    <property type="project" value="UniProtKB-ARBA"/>
</dbReference>
<dbReference type="CDD" id="cd02869">
    <property type="entry name" value="PseudoU_synth_RluA_like"/>
    <property type="match status" value="1"/>
</dbReference>
<dbReference type="InterPro" id="IPR006145">
    <property type="entry name" value="PsdUridine_synth_RsuA/RluA"/>
</dbReference>
<dbReference type="FunFam" id="3.30.2350.10:FF:000006">
    <property type="entry name" value="Pseudouridine synthase"/>
    <property type="match status" value="1"/>
</dbReference>
<dbReference type="InterPro" id="IPR036986">
    <property type="entry name" value="S4_RNA-bd_sf"/>
</dbReference>
<sequence>MENSSPPPNAHQKFTLEVSEEADGLRLDKYLANELQLSDLSRSQIKKIIEDKNILVNGKSCRPSRRLSVGEKIEVTVPPFEAKAIEPEDIDIDIVYEDDDLVVIDKPPGLVVHPGAGKDRGTLISALLFREIPLSRCGPEDRPGIVHRLDKDTSGLIVVAKTDAAHDGLSAQFKAHTTERIYVSLCWGRIGVDNGIIEAPLARHPKDRKRITASRGSGRRAVTEYRVVERFSQITLVELMPKTGRTHQIRVHLAYIGHPVCGDTTYGSMKAARSLSSPMLKKAVLALKRQALHAKVLGFVHPITGERMRFTSDVPADIEEFLKVLRSDG</sequence>
<dbReference type="Pfam" id="PF00849">
    <property type="entry name" value="PseudoU_synth_2"/>
    <property type="match status" value="1"/>
</dbReference>
<feature type="domain" description="RNA-binding S4" evidence="7">
    <location>
        <begin position="25"/>
        <end position="86"/>
    </location>
</feature>
<accession>A0A9D8KF85</accession>
<dbReference type="PROSITE" id="PS50889">
    <property type="entry name" value="S4"/>
    <property type="match status" value="1"/>
</dbReference>
<comment type="function">
    <text evidence="6">Responsible for synthesis of pseudouridine from uracil.</text>
</comment>
<comment type="similarity">
    <text evidence="1 6">Belongs to the pseudouridine synthase RluA family.</text>
</comment>
<evidence type="ECO:0000259" key="7">
    <source>
        <dbReference type="SMART" id="SM00363"/>
    </source>
</evidence>
<evidence type="ECO:0000313" key="9">
    <source>
        <dbReference type="Proteomes" id="UP000809273"/>
    </source>
</evidence>
<evidence type="ECO:0000256" key="1">
    <source>
        <dbReference type="ARBA" id="ARBA00010876"/>
    </source>
</evidence>
<evidence type="ECO:0000256" key="3">
    <source>
        <dbReference type="ARBA" id="ARBA00023235"/>
    </source>
</evidence>
<protein>
    <recommendedName>
        <fullName evidence="6">Pseudouridine synthase</fullName>
        <ecNumber evidence="6">5.4.99.-</ecNumber>
    </recommendedName>
</protein>
<reference evidence="8" key="1">
    <citation type="journal article" date="2021" name="Environ. Microbiol.">
        <title>Genomic characterization of three novel Desulfobacterota classes expand the metabolic and phylogenetic diversity of the phylum.</title>
        <authorList>
            <person name="Murphy C.L."/>
            <person name="Biggerstaff J."/>
            <person name="Eichhorn A."/>
            <person name="Ewing E."/>
            <person name="Shahan R."/>
            <person name="Soriano D."/>
            <person name="Stewart S."/>
            <person name="VanMol K."/>
            <person name="Walker R."/>
            <person name="Walters P."/>
            <person name="Elshahed M.S."/>
            <person name="Youssef N.H."/>
        </authorList>
    </citation>
    <scope>NUCLEOTIDE SEQUENCE</scope>
    <source>
        <strain evidence="8">Zod_Metabat.24</strain>
    </source>
</reference>
<dbReference type="PANTHER" id="PTHR21600:SF44">
    <property type="entry name" value="RIBOSOMAL LARGE SUBUNIT PSEUDOURIDINE SYNTHASE D"/>
    <property type="match status" value="1"/>
</dbReference>
<reference evidence="8" key="2">
    <citation type="submission" date="2021-01" db="EMBL/GenBank/DDBJ databases">
        <authorList>
            <person name="Hahn C.R."/>
            <person name="Youssef N.H."/>
            <person name="Elshahed M."/>
        </authorList>
    </citation>
    <scope>NUCLEOTIDE SEQUENCE</scope>
    <source>
        <strain evidence="8">Zod_Metabat.24</strain>
    </source>
</reference>
<dbReference type="Gene3D" id="3.30.2350.10">
    <property type="entry name" value="Pseudouridine synthase"/>
    <property type="match status" value="1"/>
</dbReference>
<dbReference type="Pfam" id="PF01479">
    <property type="entry name" value="S4"/>
    <property type="match status" value="1"/>
</dbReference>
<evidence type="ECO:0000256" key="5">
    <source>
        <dbReference type="PROSITE-ProRule" id="PRU00182"/>
    </source>
</evidence>
<dbReference type="SUPFAM" id="SSF55174">
    <property type="entry name" value="Alpha-L RNA-binding motif"/>
    <property type="match status" value="1"/>
</dbReference>
<keyword evidence="3 6" id="KW-0413">Isomerase</keyword>
<evidence type="ECO:0000313" key="8">
    <source>
        <dbReference type="EMBL" id="MBN1573457.1"/>
    </source>
</evidence>
<dbReference type="SUPFAM" id="SSF55120">
    <property type="entry name" value="Pseudouridine synthase"/>
    <property type="match status" value="1"/>
</dbReference>
<dbReference type="NCBIfam" id="TIGR00005">
    <property type="entry name" value="rluA_subfam"/>
    <property type="match status" value="1"/>
</dbReference>
<name>A0A9D8KF85_9DELT</name>
<proteinExistence type="inferred from homology"/>
<dbReference type="EMBL" id="JAFGIX010000049">
    <property type="protein sequence ID" value="MBN1573457.1"/>
    <property type="molecule type" value="Genomic_DNA"/>
</dbReference>
<comment type="catalytic activity">
    <reaction evidence="6">
        <text>a uridine in RNA = a pseudouridine in RNA</text>
        <dbReference type="Rhea" id="RHEA:48348"/>
        <dbReference type="Rhea" id="RHEA-COMP:12068"/>
        <dbReference type="Rhea" id="RHEA-COMP:12069"/>
        <dbReference type="ChEBI" id="CHEBI:65314"/>
        <dbReference type="ChEBI" id="CHEBI:65315"/>
    </reaction>
</comment>
<dbReference type="InterPro" id="IPR002942">
    <property type="entry name" value="S4_RNA-bd"/>
</dbReference>
<comment type="caution">
    <text evidence="8">The sequence shown here is derived from an EMBL/GenBank/DDBJ whole genome shotgun (WGS) entry which is preliminary data.</text>
</comment>
<gene>
    <name evidence="8" type="ORF">JW984_09715</name>
</gene>
<keyword evidence="2 5" id="KW-0694">RNA-binding</keyword>
<organism evidence="8 9">
    <name type="scientific">Candidatus Zymogenus saltonus</name>
    <dbReference type="NCBI Taxonomy" id="2844893"/>
    <lineage>
        <taxon>Bacteria</taxon>
        <taxon>Deltaproteobacteria</taxon>
        <taxon>Candidatus Zymogenia</taxon>
        <taxon>Candidatus Zymogeniales</taxon>
        <taxon>Candidatus Zymogenaceae</taxon>
        <taxon>Candidatus Zymogenus</taxon>
    </lineage>
</organism>
<dbReference type="AlphaFoldDB" id="A0A9D8KF85"/>
<dbReference type="GO" id="GO:0120159">
    <property type="term" value="F:rRNA pseudouridine synthase activity"/>
    <property type="evidence" value="ECO:0007669"/>
    <property type="project" value="UniProtKB-ARBA"/>
</dbReference>
<dbReference type="InterPro" id="IPR050188">
    <property type="entry name" value="RluA_PseudoU_synthase"/>
</dbReference>
<dbReference type="GO" id="GO:0003723">
    <property type="term" value="F:RNA binding"/>
    <property type="evidence" value="ECO:0007669"/>
    <property type="project" value="UniProtKB-KW"/>
</dbReference>
<evidence type="ECO:0000256" key="2">
    <source>
        <dbReference type="ARBA" id="ARBA00022884"/>
    </source>
</evidence>
<dbReference type="PROSITE" id="PS01129">
    <property type="entry name" value="PSI_RLU"/>
    <property type="match status" value="1"/>
</dbReference>
<dbReference type="Gene3D" id="3.10.290.10">
    <property type="entry name" value="RNA-binding S4 domain"/>
    <property type="match status" value="1"/>
</dbReference>
<evidence type="ECO:0000256" key="6">
    <source>
        <dbReference type="RuleBase" id="RU362028"/>
    </source>
</evidence>
<dbReference type="InterPro" id="IPR006224">
    <property type="entry name" value="PsdUridine_synth_RluA-like_CS"/>
</dbReference>